<evidence type="ECO:0000313" key="3">
    <source>
        <dbReference type="Proteomes" id="UP000298763"/>
    </source>
</evidence>
<evidence type="ECO:0000313" key="2">
    <source>
        <dbReference type="EMBL" id="QCP09056.1"/>
    </source>
</evidence>
<protein>
    <recommendedName>
        <fullName evidence="5">DUF2185 domain-containing protein</fullName>
    </recommendedName>
</protein>
<reference evidence="1 4" key="2">
    <citation type="submission" date="2020-08" db="EMBL/GenBank/DDBJ databases">
        <title>Genomic Encyclopedia of Type Strains, Phase III (KMG-III): the genomes of soil and plant-associated and newly described type strains.</title>
        <authorList>
            <person name="Whitman W."/>
        </authorList>
    </citation>
    <scope>NUCLEOTIDE SEQUENCE [LARGE SCALE GENOMIC DNA]</scope>
    <source>
        <strain evidence="1 4">CECT 7753</strain>
    </source>
</reference>
<dbReference type="OrthoDB" id="9793188at2"/>
<organism evidence="1 4">
    <name type="scientific">Pseudoduganella umbonata</name>
    <dbReference type="NCBI Taxonomy" id="864828"/>
    <lineage>
        <taxon>Bacteria</taxon>
        <taxon>Pseudomonadati</taxon>
        <taxon>Pseudomonadota</taxon>
        <taxon>Betaproteobacteria</taxon>
        <taxon>Burkholderiales</taxon>
        <taxon>Oxalobacteraceae</taxon>
        <taxon>Telluria group</taxon>
        <taxon>Pseudoduganella</taxon>
    </lineage>
</organism>
<gene>
    <name evidence="2" type="ORF">FCL38_00360</name>
    <name evidence="1" type="ORF">FHS02_002534</name>
</gene>
<dbReference type="Proteomes" id="UP000298763">
    <property type="component" value="Chromosome"/>
</dbReference>
<reference evidence="2 3" key="1">
    <citation type="submission" date="2019-05" db="EMBL/GenBank/DDBJ databases">
        <title>Draft Genome Sequences of Six Type Strains of the Genus Massilia.</title>
        <authorList>
            <person name="Miess H."/>
            <person name="Frediansyhah A."/>
            <person name="Gross H."/>
        </authorList>
    </citation>
    <scope>NUCLEOTIDE SEQUENCE [LARGE SCALE GENOMIC DNA]</scope>
    <source>
        <strain evidence="2 3">DSMZ 26121</strain>
    </source>
</reference>
<dbReference type="RefSeq" id="WP_137311945.1">
    <property type="nucleotide sequence ID" value="NZ_CP040017.1"/>
</dbReference>
<name>A0A4P8HJR4_9BURK</name>
<evidence type="ECO:0008006" key="5">
    <source>
        <dbReference type="Google" id="ProtNLM"/>
    </source>
</evidence>
<evidence type="ECO:0000313" key="1">
    <source>
        <dbReference type="EMBL" id="MBB3221724.1"/>
    </source>
</evidence>
<dbReference type="Proteomes" id="UP000584325">
    <property type="component" value="Unassembled WGS sequence"/>
</dbReference>
<keyword evidence="3" id="KW-1185">Reference proteome</keyword>
<dbReference type="AlphaFoldDB" id="A0A4P8HJR4"/>
<evidence type="ECO:0000313" key="4">
    <source>
        <dbReference type="Proteomes" id="UP000584325"/>
    </source>
</evidence>
<proteinExistence type="predicted"/>
<dbReference type="EMBL" id="CP040017">
    <property type="protein sequence ID" value="QCP09056.1"/>
    <property type="molecule type" value="Genomic_DNA"/>
</dbReference>
<dbReference type="EMBL" id="JACHXS010000004">
    <property type="protein sequence ID" value="MBB3221724.1"/>
    <property type="molecule type" value="Genomic_DNA"/>
</dbReference>
<accession>A0A4P8HJR4</accession>
<sequence>MENLKFTDQRLGVYCCGHLFRGERPALLVVREDEDWQFLCGNVDHDDPLEPYHVSLGVLLVADLTLNEIADLLPGWEAERSEIRADWLKTHGQQ</sequence>